<reference evidence="2" key="1">
    <citation type="journal article" date="2019" name="Int. J. Syst. Evol. Microbiol.">
        <title>The Global Catalogue of Microorganisms (GCM) 10K type strain sequencing project: providing services to taxonomists for standard genome sequencing and annotation.</title>
        <authorList>
            <consortium name="The Broad Institute Genomics Platform"/>
            <consortium name="The Broad Institute Genome Sequencing Center for Infectious Disease"/>
            <person name="Wu L."/>
            <person name="Ma J."/>
        </authorList>
    </citation>
    <scope>NUCLEOTIDE SEQUENCE [LARGE SCALE GENOMIC DNA]</scope>
    <source>
        <strain evidence="2">JCM30009</strain>
    </source>
</reference>
<gene>
    <name evidence="1" type="ORF">ACFPZP_14235</name>
</gene>
<comment type="caution">
    <text evidence="1">The sequence shown here is derived from an EMBL/GenBank/DDBJ whole genome shotgun (WGS) entry which is preliminary data.</text>
</comment>
<protein>
    <submittedName>
        <fullName evidence="1">Helix-hairpin-helix domain-containing protein</fullName>
    </submittedName>
</protein>
<name>A0ABW1Q269_9ENTR</name>
<dbReference type="EMBL" id="JBHSRG010000009">
    <property type="protein sequence ID" value="MFC6122211.1"/>
    <property type="molecule type" value="Genomic_DNA"/>
</dbReference>
<dbReference type="Gene3D" id="1.10.150.20">
    <property type="entry name" value="5' to 3' exonuclease, C-terminal subdomain"/>
    <property type="match status" value="1"/>
</dbReference>
<dbReference type="RefSeq" id="WP_108701118.1">
    <property type="nucleotide sequence ID" value="NZ_JBHSRG010000009.1"/>
</dbReference>
<organism evidence="1 2">
    <name type="scientific">Citrobacter bitternis</name>
    <dbReference type="NCBI Taxonomy" id="1585982"/>
    <lineage>
        <taxon>Bacteria</taxon>
        <taxon>Pseudomonadati</taxon>
        <taxon>Pseudomonadota</taxon>
        <taxon>Gammaproteobacteria</taxon>
        <taxon>Enterobacterales</taxon>
        <taxon>Enterobacteriaceae</taxon>
        <taxon>Citrobacter</taxon>
    </lineage>
</organism>
<dbReference type="Proteomes" id="UP001596169">
    <property type="component" value="Unassembled WGS sequence"/>
</dbReference>
<accession>A0ABW1Q269</accession>
<sequence>MSFTAQERTALLACKGVGPKVIERLEQMGFSALDQLREASVDDIVAQGAALVGSTCWKNSPQAKAAISNAIALAKTTVSEGK</sequence>
<keyword evidence="2" id="KW-1185">Reference proteome</keyword>
<evidence type="ECO:0000313" key="2">
    <source>
        <dbReference type="Proteomes" id="UP001596169"/>
    </source>
</evidence>
<evidence type="ECO:0000313" key="1">
    <source>
        <dbReference type="EMBL" id="MFC6122211.1"/>
    </source>
</evidence>
<proteinExistence type="predicted"/>